<dbReference type="PROSITE" id="PS50181">
    <property type="entry name" value="FBOX"/>
    <property type="match status" value="1"/>
</dbReference>
<dbReference type="OrthoDB" id="687122at2759"/>
<dbReference type="SMART" id="SM00256">
    <property type="entry name" value="FBOX"/>
    <property type="match status" value="1"/>
</dbReference>
<dbReference type="OMA" id="DITMWIL"/>
<dbReference type="Pfam" id="PF08268">
    <property type="entry name" value="FBA_3"/>
    <property type="match status" value="1"/>
</dbReference>
<dbReference type="SUPFAM" id="SSF81383">
    <property type="entry name" value="F-box domain"/>
    <property type="match status" value="1"/>
</dbReference>
<evidence type="ECO:0000313" key="2">
    <source>
        <dbReference type="EMBL" id="ESQ34650.1"/>
    </source>
</evidence>
<dbReference type="AlphaFoldDB" id="V4KAE9"/>
<dbReference type="STRING" id="72664.V4KAE9"/>
<evidence type="ECO:0000259" key="1">
    <source>
        <dbReference type="PROSITE" id="PS50181"/>
    </source>
</evidence>
<reference evidence="2 3" key="1">
    <citation type="journal article" date="2013" name="Front. Plant Sci.">
        <title>The Reference Genome of the Halophytic Plant Eutrema salsugineum.</title>
        <authorList>
            <person name="Yang R."/>
            <person name="Jarvis D.E."/>
            <person name="Chen H."/>
            <person name="Beilstein M.A."/>
            <person name="Grimwood J."/>
            <person name="Jenkins J."/>
            <person name="Shu S."/>
            <person name="Prochnik S."/>
            <person name="Xin M."/>
            <person name="Ma C."/>
            <person name="Schmutz J."/>
            <person name="Wing R.A."/>
            <person name="Mitchell-Olds T."/>
            <person name="Schumaker K.S."/>
            <person name="Wang X."/>
        </authorList>
    </citation>
    <scope>NUCLEOTIDE SEQUENCE [LARGE SCALE GENOMIC DNA]</scope>
</reference>
<organism evidence="2 3">
    <name type="scientific">Eutrema salsugineum</name>
    <name type="common">Saltwater cress</name>
    <name type="synonym">Sisymbrium salsugineum</name>
    <dbReference type="NCBI Taxonomy" id="72664"/>
    <lineage>
        <taxon>Eukaryota</taxon>
        <taxon>Viridiplantae</taxon>
        <taxon>Streptophyta</taxon>
        <taxon>Embryophyta</taxon>
        <taxon>Tracheophyta</taxon>
        <taxon>Spermatophyta</taxon>
        <taxon>Magnoliopsida</taxon>
        <taxon>eudicotyledons</taxon>
        <taxon>Gunneridae</taxon>
        <taxon>Pentapetalae</taxon>
        <taxon>rosids</taxon>
        <taxon>malvids</taxon>
        <taxon>Brassicales</taxon>
        <taxon>Brassicaceae</taxon>
        <taxon>Eutremeae</taxon>
        <taxon>Eutrema</taxon>
    </lineage>
</organism>
<dbReference type="InterPro" id="IPR036047">
    <property type="entry name" value="F-box-like_dom_sf"/>
</dbReference>
<dbReference type="InterPro" id="IPR017451">
    <property type="entry name" value="F-box-assoc_interact_dom"/>
</dbReference>
<dbReference type="Pfam" id="PF00646">
    <property type="entry name" value="F-box"/>
    <property type="match status" value="1"/>
</dbReference>
<proteinExistence type="predicted"/>
<dbReference type="Gramene" id="ESQ34650">
    <property type="protein sequence ID" value="ESQ34650"/>
    <property type="gene ID" value="EUTSA_v10009934mg"/>
</dbReference>
<dbReference type="PANTHER" id="PTHR31111:SF43">
    <property type="entry name" value="F-BOX ASSOCIATED UBIQUITINATION EFFECTOR FAMILY PROTEIN"/>
    <property type="match status" value="1"/>
</dbReference>
<dbReference type="CDD" id="cd22157">
    <property type="entry name" value="F-box_AtFBW1-like"/>
    <property type="match status" value="1"/>
</dbReference>
<dbReference type="Proteomes" id="UP000030689">
    <property type="component" value="Unassembled WGS sequence"/>
</dbReference>
<protein>
    <recommendedName>
        <fullName evidence="1">F-box domain-containing protein</fullName>
    </recommendedName>
</protein>
<dbReference type="InterPro" id="IPR013187">
    <property type="entry name" value="F-box-assoc_dom_typ3"/>
</dbReference>
<feature type="non-terminal residue" evidence="2">
    <location>
        <position position="1"/>
    </location>
</feature>
<sequence length="376" mass="42973">RVGKKRESKATSLPLDLIFEILERLPAKSAVKFRCVSKLWSSITTLPSFIRSFDARSSATGPRLLIVSRTDKYNQRFVFSIPQNQNSDNQPVVDSYEMTIPTNYCLSCTDSVHGLICITRPRRVEIWNPTMRRVATLPRPKTGGKDTHGFLGYDPIDGTYKVLCMPTFHLRHKGKYQPLVFTLGGAQDSWRVIHGVTEHYPLQCGKCINGVVYYVASLEIDGAAWFLVSFHVRSEKMSMIQVPWSHNRGFLSLYQGKLARVTSNADDITMWILEDAEKHEWSCKHFHLPFPSNDPVSNTFLRLKGVNDADELIYVPRKLVNPFHILYYHPGRNSFRRVIVDGVADEQFMRRNGLDDKTSLITISAYSNHIDTLLSF</sequence>
<dbReference type="KEGG" id="eus:EUTSA_v10009934mg"/>
<accession>V4KAE9</accession>
<dbReference type="InterPro" id="IPR001810">
    <property type="entry name" value="F-box_dom"/>
</dbReference>
<evidence type="ECO:0000313" key="3">
    <source>
        <dbReference type="Proteomes" id="UP000030689"/>
    </source>
</evidence>
<name>V4KAE9_EUTSA</name>
<dbReference type="EMBL" id="KI517683">
    <property type="protein sequence ID" value="ESQ34650.1"/>
    <property type="molecule type" value="Genomic_DNA"/>
</dbReference>
<dbReference type="NCBIfam" id="TIGR01640">
    <property type="entry name" value="F_box_assoc_1"/>
    <property type="match status" value="1"/>
</dbReference>
<dbReference type="PANTHER" id="PTHR31111">
    <property type="entry name" value="BNAA05G37150D PROTEIN-RELATED"/>
    <property type="match status" value="1"/>
</dbReference>
<feature type="domain" description="F-box" evidence="1">
    <location>
        <begin position="7"/>
        <end position="53"/>
    </location>
</feature>
<dbReference type="Gene3D" id="1.20.1280.50">
    <property type="match status" value="1"/>
</dbReference>
<gene>
    <name evidence="2" type="ORF">EUTSA_v10009934mg</name>
</gene>
<keyword evidence="3" id="KW-1185">Reference proteome</keyword>